<reference evidence="2 5" key="2">
    <citation type="submission" date="2020-07" db="EMBL/GenBank/DDBJ databases">
        <title>Sequencing the genomes of 1000 actinobacteria strains.</title>
        <authorList>
            <person name="Klenk H.-P."/>
        </authorList>
    </citation>
    <scope>NUCLEOTIDE SEQUENCE [LARGE SCALE GENOMIC DNA]</scope>
    <source>
        <strain evidence="2 5">DSM 23870</strain>
    </source>
</reference>
<keyword evidence="4" id="KW-1185">Reference proteome</keyword>
<feature type="transmembrane region" description="Helical" evidence="1">
    <location>
        <begin position="6"/>
        <end position="26"/>
    </location>
</feature>
<name>A0A4Q2M7Q6_9MICO</name>
<feature type="transmembrane region" description="Helical" evidence="1">
    <location>
        <begin position="252"/>
        <end position="274"/>
    </location>
</feature>
<evidence type="ECO:0000256" key="1">
    <source>
        <dbReference type="SAM" id="Phobius"/>
    </source>
</evidence>
<dbReference type="OrthoDB" id="3169698at2"/>
<dbReference type="Pfam" id="PF20176">
    <property type="entry name" value="DUF6541"/>
    <property type="match status" value="1"/>
</dbReference>
<dbReference type="InterPro" id="IPR046671">
    <property type="entry name" value="DUF6541"/>
</dbReference>
<feature type="transmembrane region" description="Helical" evidence="1">
    <location>
        <begin position="101"/>
        <end position="122"/>
    </location>
</feature>
<dbReference type="Proteomes" id="UP000581087">
    <property type="component" value="Unassembled WGS sequence"/>
</dbReference>
<feature type="transmembrane region" description="Helical" evidence="1">
    <location>
        <begin position="306"/>
        <end position="323"/>
    </location>
</feature>
<gene>
    <name evidence="2" type="ORF">BJ972_001202</name>
    <name evidence="3" type="ORF">ESP50_05350</name>
</gene>
<evidence type="ECO:0000313" key="3">
    <source>
        <dbReference type="EMBL" id="RXZ87347.1"/>
    </source>
</evidence>
<evidence type="ECO:0000313" key="4">
    <source>
        <dbReference type="Proteomes" id="UP000292686"/>
    </source>
</evidence>
<feature type="transmembrane region" description="Helical" evidence="1">
    <location>
        <begin position="59"/>
        <end position="80"/>
    </location>
</feature>
<evidence type="ECO:0000313" key="5">
    <source>
        <dbReference type="Proteomes" id="UP000581087"/>
    </source>
</evidence>
<reference evidence="3 4" key="1">
    <citation type="submission" date="2019-01" db="EMBL/GenBank/DDBJ databases">
        <title>Agromyces.</title>
        <authorList>
            <person name="Li J."/>
        </authorList>
    </citation>
    <scope>NUCLEOTIDE SEQUENCE [LARGE SCALE GENOMIC DNA]</scope>
    <source>
        <strain evidence="3 4">DSM 23870</strain>
    </source>
</reference>
<comment type="caution">
    <text evidence="3">The sequence shown here is derived from an EMBL/GenBank/DDBJ whole genome shotgun (WGS) entry which is preliminary data.</text>
</comment>
<feature type="transmembrane region" description="Helical" evidence="1">
    <location>
        <begin position="383"/>
        <end position="404"/>
    </location>
</feature>
<feature type="transmembrane region" description="Helical" evidence="1">
    <location>
        <begin position="33"/>
        <end position="53"/>
    </location>
</feature>
<dbReference type="AlphaFoldDB" id="A0A4Q2M7Q6"/>
<feature type="transmembrane region" description="Helical" evidence="1">
    <location>
        <begin position="227"/>
        <end position="246"/>
    </location>
</feature>
<keyword evidence="1" id="KW-0812">Transmembrane</keyword>
<dbReference type="Proteomes" id="UP000292686">
    <property type="component" value="Unassembled WGS sequence"/>
</dbReference>
<feature type="transmembrane region" description="Helical" evidence="1">
    <location>
        <begin position="411"/>
        <end position="432"/>
    </location>
</feature>
<feature type="transmembrane region" description="Helical" evidence="1">
    <location>
        <begin position="281"/>
        <end position="300"/>
    </location>
</feature>
<feature type="transmembrane region" description="Helical" evidence="1">
    <location>
        <begin position="335"/>
        <end position="355"/>
    </location>
</feature>
<evidence type="ECO:0000313" key="2">
    <source>
        <dbReference type="EMBL" id="NYD66683.1"/>
    </source>
</evidence>
<protein>
    <recommendedName>
        <fullName evidence="6">Glycosyltransferase RgtA/B/C/D-like domain-containing protein</fullName>
    </recommendedName>
</protein>
<keyword evidence="1" id="KW-1133">Transmembrane helix</keyword>
<sequence>MDWVGLAFAALTGIAVLGVVGLVLSWALGLRGFWAIAVAPAFAVTVIAGTAVVAGFAGIGWSILPVVVVTIVLAAVLRGARFLVERRFGAPAPTERRRFDGWLLTGVILAALIITVRFAQIIGDPGNISQTFDNIFHLNAVRFMLETGDASSLDIGRMTNPGGSLGFYPAAWHASVALIVQLSGASIPAAVNAFTLVISAVIWPLGILLLTRSLFAAARARLDSRVLVLFAGLLAASLPTFPFLLMDYGVLYPYQLGLALVPAALAVTLAALGLDRTSTLGVARVWWVVALLGILPGLAIAHPTAFVSWLALSLPMVIAFAVQRWRAAASAGGRVLVVALFLAYGGVGFVALRVLRPPGEARGWPPVTTIADAAQQVLLGSTWYAIPAVLAAILVIVGIVWAFIVRTPGAIVAVGMYLVAAYLFVNVAALSIPSLRDLFTGTWYNNIPRLAALLPIVMVPLGAFGIACTATWLANRAAVRRTLDAAPRWAKAALGGVVVVGAVAALQAGPVPRAVEWASRVFAVTPDSALLSTDEFALLDRLDEHVPEGIAIAGSPWTGSSLAFAITGRPVLMPHTLMEISDDLELINDELGEATPGSAVCSAVDDLDVGFVLDFGGREVHPGEHVFPGLTDLENSDAVRLVDEQGAARLFEIVACG</sequence>
<dbReference type="RefSeq" id="WP_129172921.1">
    <property type="nucleotide sequence ID" value="NZ_JACCBI010000001.1"/>
</dbReference>
<feature type="transmembrane region" description="Helical" evidence="1">
    <location>
        <begin position="452"/>
        <end position="474"/>
    </location>
</feature>
<proteinExistence type="predicted"/>
<keyword evidence="1" id="KW-0472">Membrane</keyword>
<dbReference type="EMBL" id="JACCBI010000001">
    <property type="protein sequence ID" value="NYD66683.1"/>
    <property type="molecule type" value="Genomic_DNA"/>
</dbReference>
<feature type="transmembrane region" description="Helical" evidence="1">
    <location>
        <begin position="193"/>
        <end position="215"/>
    </location>
</feature>
<organism evidence="3 4">
    <name type="scientific">Agromyces atrinae</name>
    <dbReference type="NCBI Taxonomy" id="592376"/>
    <lineage>
        <taxon>Bacteria</taxon>
        <taxon>Bacillati</taxon>
        <taxon>Actinomycetota</taxon>
        <taxon>Actinomycetes</taxon>
        <taxon>Micrococcales</taxon>
        <taxon>Microbacteriaceae</taxon>
        <taxon>Agromyces</taxon>
    </lineage>
</organism>
<accession>A0A4Q2M7Q6</accession>
<evidence type="ECO:0008006" key="6">
    <source>
        <dbReference type="Google" id="ProtNLM"/>
    </source>
</evidence>
<dbReference type="EMBL" id="SDPM01000002">
    <property type="protein sequence ID" value="RXZ87347.1"/>
    <property type="molecule type" value="Genomic_DNA"/>
</dbReference>